<dbReference type="InterPro" id="IPR035234">
    <property type="entry name" value="IgGFc-bd_N"/>
</dbReference>
<dbReference type="PROSITE" id="PS50041">
    <property type="entry name" value="C_TYPE_LECTIN_2"/>
    <property type="match status" value="1"/>
</dbReference>
<reference evidence="3" key="1">
    <citation type="submission" date="2023-08" db="EMBL/GenBank/DDBJ databases">
        <title>Pelteobagrus vachellii genome.</title>
        <authorList>
            <person name="Liu H."/>
        </authorList>
    </citation>
    <scope>NUCLEOTIDE SEQUENCE</scope>
    <source>
        <strain evidence="3">PRFRI_2022a</strain>
        <tissue evidence="3">Muscle</tissue>
    </source>
</reference>
<dbReference type="Proteomes" id="UP001187315">
    <property type="component" value="Unassembled WGS sequence"/>
</dbReference>
<keyword evidence="4" id="KW-1185">Reference proteome</keyword>
<accession>A0AA88ITH6</accession>
<organism evidence="3 4">
    <name type="scientific">Tachysurus vachellii</name>
    <name type="common">Darkbarbel catfish</name>
    <name type="synonym">Pelteobagrus vachellii</name>
    <dbReference type="NCBI Taxonomy" id="175792"/>
    <lineage>
        <taxon>Eukaryota</taxon>
        <taxon>Metazoa</taxon>
        <taxon>Chordata</taxon>
        <taxon>Craniata</taxon>
        <taxon>Vertebrata</taxon>
        <taxon>Euteleostomi</taxon>
        <taxon>Actinopterygii</taxon>
        <taxon>Neopterygii</taxon>
        <taxon>Teleostei</taxon>
        <taxon>Ostariophysi</taxon>
        <taxon>Siluriformes</taxon>
        <taxon>Bagridae</taxon>
        <taxon>Tachysurus</taxon>
    </lineage>
</organism>
<dbReference type="CDD" id="cd00037">
    <property type="entry name" value="CLECT"/>
    <property type="match status" value="1"/>
</dbReference>
<dbReference type="SMART" id="SM00034">
    <property type="entry name" value="CLECT"/>
    <property type="match status" value="1"/>
</dbReference>
<evidence type="ECO:0000313" key="4">
    <source>
        <dbReference type="Proteomes" id="UP001187315"/>
    </source>
</evidence>
<feature type="domain" description="C-type lectin" evidence="2">
    <location>
        <begin position="430"/>
        <end position="541"/>
    </location>
</feature>
<gene>
    <name evidence="3" type="ORF">Q7C36_023592</name>
</gene>
<dbReference type="InterPro" id="IPR001304">
    <property type="entry name" value="C-type_lectin-like"/>
</dbReference>
<evidence type="ECO:0000313" key="3">
    <source>
        <dbReference type="EMBL" id="KAK2815326.1"/>
    </source>
</evidence>
<dbReference type="EMBL" id="JAVHJS010000026">
    <property type="protein sequence ID" value="KAK2815326.1"/>
    <property type="molecule type" value="Genomic_DNA"/>
</dbReference>
<dbReference type="Gene3D" id="3.10.100.10">
    <property type="entry name" value="Mannose-Binding Protein A, subunit A"/>
    <property type="match status" value="1"/>
</dbReference>
<evidence type="ECO:0000259" key="2">
    <source>
        <dbReference type="PROSITE" id="PS50041"/>
    </source>
</evidence>
<dbReference type="Pfam" id="PF17517">
    <property type="entry name" value="IgGFc_binding"/>
    <property type="match status" value="1"/>
</dbReference>
<evidence type="ECO:0000256" key="1">
    <source>
        <dbReference type="SAM" id="SignalP"/>
    </source>
</evidence>
<proteinExistence type="predicted"/>
<feature type="signal peptide" evidence="1">
    <location>
        <begin position="1"/>
        <end position="16"/>
    </location>
</feature>
<dbReference type="Pfam" id="PF00059">
    <property type="entry name" value="Lectin_C"/>
    <property type="match status" value="1"/>
</dbReference>
<name>A0AA88ITH6_TACVA</name>
<feature type="chain" id="PRO_5041724646" description="C-type lectin domain-containing protein" evidence="1">
    <location>
        <begin position="17"/>
        <end position="555"/>
    </location>
</feature>
<dbReference type="SUPFAM" id="SSF56436">
    <property type="entry name" value="C-type lectin-like"/>
    <property type="match status" value="1"/>
</dbReference>
<dbReference type="InterPro" id="IPR016187">
    <property type="entry name" value="CTDL_fold"/>
</dbReference>
<sequence>MLPIVLIISILSQGHATDYGTEFVTAFPENLAYYFPSALSLQLKITTFFPNTAVTIKMNDTIIHSLTLPSSQVSTVNIYNAEVNQLGICRNTIIVTSSQNITVFSISRRGDSVQTNVVPPTVNLGMKYLVPAFNYTDFAVKMNSYNMSGILSSSTNLLDFSSRLIIINARADVNNIAVTEKLPTGDKVTTITLGPFALIQLSSSAYWYKVTSSVEAAVILTNPCIDSVSCRCNMIAHQLRPTDLMGNEFIFPPFNETSYRLFVTSDESVDLSCNTVTKTVQPGSQDLLPYLPGLASTNPILKTSKPSSLSVISPGLIVNLIPTDKFSGCFLVHANSLAQPKALVIVETAQQNSLQIGNSVATGTSWEVISGTKYSWDFIPLPQSSVVIWHPTSPIAVYVFGGAGTDYGGPAISINSEPDPNGCVLVPLKFELSNITMSWQSSQSHCKNKGEVLASPNFNYTQNKLAAALNDLNMEGVAWLGLRRNLVTSEWNWSRSVPFDFANWDNNQPAGGLCVSIIIEPNGNFTWSTMRCCSPMLPLCSSEMVILTTFTENII</sequence>
<dbReference type="PANTHER" id="PTHR46534">
    <property type="entry name" value="IGGFC_BINDING DOMAIN-CONTAINING PROTEIN"/>
    <property type="match status" value="1"/>
</dbReference>
<protein>
    <recommendedName>
        <fullName evidence="2">C-type lectin domain-containing protein</fullName>
    </recommendedName>
</protein>
<keyword evidence="1" id="KW-0732">Signal</keyword>
<dbReference type="InterPro" id="IPR016186">
    <property type="entry name" value="C-type_lectin-like/link_sf"/>
</dbReference>
<dbReference type="PANTHER" id="PTHR46534:SF1">
    <property type="entry name" value="IGGFC-BINDING PROTEIN N-TERMINAL DOMAIN-CONTAINING PROTEIN"/>
    <property type="match status" value="1"/>
</dbReference>
<comment type="caution">
    <text evidence="3">The sequence shown here is derived from an EMBL/GenBank/DDBJ whole genome shotgun (WGS) entry which is preliminary data.</text>
</comment>
<dbReference type="AlphaFoldDB" id="A0AA88ITH6"/>